<reference evidence="1" key="1">
    <citation type="journal article" date="2020" name="J Insects Food Feed">
        <title>The yellow mealworm (Tenebrio molitor) genome: a resource for the emerging insects as food and feed industry.</title>
        <authorList>
            <person name="Eriksson T."/>
            <person name="Andere A."/>
            <person name="Kelstrup H."/>
            <person name="Emery V."/>
            <person name="Picard C."/>
        </authorList>
    </citation>
    <scope>NUCLEOTIDE SEQUENCE</scope>
    <source>
        <strain evidence="1">Stoneville</strain>
        <tissue evidence="1">Whole head</tissue>
    </source>
</reference>
<reference evidence="1" key="2">
    <citation type="submission" date="2021-08" db="EMBL/GenBank/DDBJ databases">
        <authorList>
            <person name="Eriksson T."/>
        </authorList>
    </citation>
    <scope>NUCLEOTIDE SEQUENCE</scope>
    <source>
        <strain evidence="1">Stoneville</strain>
        <tissue evidence="1">Whole head</tissue>
    </source>
</reference>
<organism evidence="1 2">
    <name type="scientific">Tenebrio molitor</name>
    <name type="common">Yellow mealworm beetle</name>
    <dbReference type="NCBI Taxonomy" id="7067"/>
    <lineage>
        <taxon>Eukaryota</taxon>
        <taxon>Metazoa</taxon>
        <taxon>Ecdysozoa</taxon>
        <taxon>Arthropoda</taxon>
        <taxon>Hexapoda</taxon>
        <taxon>Insecta</taxon>
        <taxon>Pterygota</taxon>
        <taxon>Neoptera</taxon>
        <taxon>Endopterygota</taxon>
        <taxon>Coleoptera</taxon>
        <taxon>Polyphaga</taxon>
        <taxon>Cucujiformia</taxon>
        <taxon>Tenebrionidae</taxon>
        <taxon>Tenebrio</taxon>
    </lineage>
</organism>
<dbReference type="Proteomes" id="UP000719412">
    <property type="component" value="Unassembled WGS sequence"/>
</dbReference>
<name>A0A8J6HKT5_TENMO</name>
<comment type="caution">
    <text evidence="1">The sequence shown here is derived from an EMBL/GenBank/DDBJ whole genome shotgun (WGS) entry which is preliminary data.</text>
</comment>
<sequence>MVPTVKAKKKVNNRDQIFKKLVVVFWSMELQEFDSSSSSSDEELFELVGAVQPARVFRERKSPFEMYSEAEFRSRYRFYKNTVGTIIDLVEDHISPMTLRTRSLSAAEQLLIALRFYATGAFQILVGDDYGVHKTTAVLHNIAINENDGADDFDLIQDYENVEEEVNHDAGAGGNAALGLNTFLQCALYVYAFDSRLIYQQEFQEMELEVDFNHWFALLLLQYLTVL</sequence>
<evidence type="ECO:0000313" key="2">
    <source>
        <dbReference type="Proteomes" id="UP000719412"/>
    </source>
</evidence>
<proteinExistence type="predicted"/>
<keyword evidence="2" id="KW-1185">Reference proteome</keyword>
<evidence type="ECO:0008006" key="3">
    <source>
        <dbReference type="Google" id="ProtNLM"/>
    </source>
</evidence>
<dbReference type="EMBL" id="JABDTM020021456">
    <property type="protein sequence ID" value="KAH0816484.1"/>
    <property type="molecule type" value="Genomic_DNA"/>
</dbReference>
<dbReference type="AlphaFoldDB" id="A0A8J6HKT5"/>
<accession>A0A8J6HKT5</accession>
<protein>
    <recommendedName>
        <fullName evidence="3">Nuclease HARBI1</fullName>
    </recommendedName>
</protein>
<gene>
    <name evidence="1" type="ORF">GEV33_006307</name>
</gene>
<evidence type="ECO:0000313" key="1">
    <source>
        <dbReference type="EMBL" id="KAH0816484.1"/>
    </source>
</evidence>